<gene>
    <name evidence="2" type="ORF">QVD17_16492</name>
</gene>
<sequence>MPRVIGGFEYDDGSSRIFCWNSSQEKTRMGVHATSAIEIKALTFTNQELVPAIKNLTFRFKKYNLYQEHPYTAIPALAALYAGRFCFKFHISSKFSCTSTAVNVLLQAAAIYVILQVFAVHLKLFMVFTFIYLNFACVHGWYWYAYGYLHMNIVPYIVVDVEEKMEYDAMLEKIELL</sequence>
<comment type="caution">
    <text evidence="2">The sequence shown here is derived from an EMBL/GenBank/DDBJ whole genome shotgun (WGS) entry which is preliminary data.</text>
</comment>
<keyword evidence="1" id="KW-0472">Membrane</keyword>
<evidence type="ECO:0000256" key="1">
    <source>
        <dbReference type="SAM" id="Phobius"/>
    </source>
</evidence>
<keyword evidence="1" id="KW-0812">Transmembrane</keyword>
<keyword evidence="3" id="KW-1185">Reference proteome</keyword>
<reference evidence="2" key="1">
    <citation type="journal article" date="2023" name="bioRxiv">
        <title>Improved chromosome-level genome assembly for marigold (Tagetes erecta).</title>
        <authorList>
            <person name="Jiang F."/>
            <person name="Yuan L."/>
            <person name="Wang S."/>
            <person name="Wang H."/>
            <person name="Xu D."/>
            <person name="Wang A."/>
            <person name="Fan W."/>
        </authorList>
    </citation>
    <scope>NUCLEOTIDE SEQUENCE</scope>
    <source>
        <strain evidence="2">WSJ</strain>
        <tissue evidence="2">Leaf</tissue>
    </source>
</reference>
<keyword evidence="1" id="KW-1133">Transmembrane helix</keyword>
<dbReference type="EMBL" id="JAUHHV010000004">
    <property type="protein sequence ID" value="KAK1427797.1"/>
    <property type="molecule type" value="Genomic_DNA"/>
</dbReference>
<protein>
    <submittedName>
        <fullName evidence="2">Uncharacterized protein</fullName>
    </submittedName>
</protein>
<evidence type="ECO:0000313" key="2">
    <source>
        <dbReference type="EMBL" id="KAK1427797.1"/>
    </source>
</evidence>
<dbReference type="Proteomes" id="UP001229421">
    <property type="component" value="Unassembled WGS sequence"/>
</dbReference>
<feature type="transmembrane region" description="Helical" evidence="1">
    <location>
        <begin position="124"/>
        <end position="144"/>
    </location>
</feature>
<accession>A0AAD8KWX2</accession>
<proteinExistence type="predicted"/>
<feature type="transmembrane region" description="Helical" evidence="1">
    <location>
        <begin position="99"/>
        <end position="118"/>
    </location>
</feature>
<evidence type="ECO:0000313" key="3">
    <source>
        <dbReference type="Proteomes" id="UP001229421"/>
    </source>
</evidence>
<name>A0AAD8KWX2_TARER</name>
<organism evidence="2 3">
    <name type="scientific">Tagetes erecta</name>
    <name type="common">African marigold</name>
    <dbReference type="NCBI Taxonomy" id="13708"/>
    <lineage>
        <taxon>Eukaryota</taxon>
        <taxon>Viridiplantae</taxon>
        <taxon>Streptophyta</taxon>
        <taxon>Embryophyta</taxon>
        <taxon>Tracheophyta</taxon>
        <taxon>Spermatophyta</taxon>
        <taxon>Magnoliopsida</taxon>
        <taxon>eudicotyledons</taxon>
        <taxon>Gunneridae</taxon>
        <taxon>Pentapetalae</taxon>
        <taxon>asterids</taxon>
        <taxon>campanulids</taxon>
        <taxon>Asterales</taxon>
        <taxon>Asteraceae</taxon>
        <taxon>Asteroideae</taxon>
        <taxon>Heliantheae alliance</taxon>
        <taxon>Tageteae</taxon>
        <taxon>Tagetes</taxon>
    </lineage>
</organism>
<dbReference type="AlphaFoldDB" id="A0AAD8KWX2"/>